<dbReference type="EMBL" id="BMPT01000004">
    <property type="protein sequence ID" value="GGM19841.1"/>
    <property type="molecule type" value="Genomic_DNA"/>
</dbReference>
<organism evidence="2 3">
    <name type="scientific">Promicromonospora citrea</name>
    <dbReference type="NCBI Taxonomy" id="43677"/>
    <lineage>
        <taxon>Bacteria</taxon>
        <taxon>Bacillati</taxon>
        <taxon>Actinomycetota</taxon>
        <taxon>Actinomycetes</taxon>
        <taxon>Micrococcales</taxon>
        <taxon>Promicromonosporaceae</taxon>
        <taxon>Promicromonospora</taxon>
    </lineage>
</organism>
<accession>A0A8H9GFE9</accession>
<feature type="transmembrane region" description="Helical" evidence="1">
    <location>
        <begin position="113"/>
        <end position="131"/>
    </location>
</feature>
<dbReference type="AlphaFoldDB" id="A0A8H9GFE9"/>
<evidence type="ECO:0000313" key="3">
    <source>
        <dbReference type="Proteomes" id="UP000655589"/>
    </source>
</evidence>
<keyword evidence="3" id="KW-1185">Reference proteome</keyword>
<evidence type="ECO:0000256" key="1">
    <source>
        <dbReference type="SAM" id="Phobius"/>
    </source>
</evidence>
<gene>
    <name evidence="2" type="ORF">GCM10010102_14280</name>
</gene>
<dbReference type="RefSeq" id="WP_171104523.1">
    <property type="nucleotide sequence ID" value="NZ_BMPT01000004.1"/>
</dbReference>
<name>A0A8H9GFE9_9MICO</name>
<protein>
    <submittedName>
        <fullName evidence="2">Uncharacterized protein</fullName>
    </submittedName>
</protein>
<proteinExistence type="predicted"/>
<sequence length="268" mass="27316">MSTSLSTPTPRPTTEVARSVRRRGAAAAVRWLCRSGALVAVWFWGIYALYAVGIAVGNAAAGNDLEVSALDATLGAQRWAVVWLGIAGVSVLLALHVSAGADRRSLIAGMVRAALLLGGAYGVVTTLALLGERLLSTSLGMSWRRLGGLPFESPLDVLGTAVAEGLVVTTYILAGAGVGAAFVRGRTWGLTLLVPLALPAALVDLASRTGVLGAIANVELRPDIEHAEVPSAEGLTALLTGVGGAALAALLAGVALHLLLRSAPVRPR</sequence>
<reference evidence="2" key="2">
    <citation type="submission" date="2020-09" db="EMBL/GenBank/DDBJ databases">
        <authorList>
            <person name="Sun Q."/>
            <person name="Ohkuma M."/>
        </authorList>
    </citation>
    <scope>NUCLEOTIDE SEQUENCE</scope>
    <source>
        <strain evidence="2">JCM 3051</strain>
    </source>
</reference>
<keyword evidence="1" id="KW-0472">Membrane</keyword>
<feature type="transmembrane region" description="Helical" evidence="1">
    <location>
        <begin position="235"/>
        <end position="260"/>
    </location>
</feature>
<evidence type="ECO:0000313" key="2">
    <source>
        <dbReference type="EMBL" id="GGM19841.1"/>
    </source>
</evidence>
<keyword evidence="1" id="KW-1133">Transmembrane helix</keyword>
<comment type="caution">
    <text evidence="2">The sequence shown here is derived from an EMBL/GenBank/DDBJ whole genome shotgun (WGS) entry which is preliminary data.</text>
</comment>
<feature type="transmembrane region" description="Helical" evidence="1">
    <location>
        <begin position="157"/>
        <end position="183"/>
    </location>
</feature>
<feature type="transmembrane region" description="Helical" evidence="1">
    <location>
        <begin position="80"/>
        <end position="101"/>
    </location>
</feature>
<feature type="transmembrane region" description="Helical" evidence="1">
    <location>
        <begin position="190"/>
        <end position="215"/>
    </location>
</feature>
<dbReference type="Proteomes" id="UP000655589">
    <property type="component" value="Unassembled WGS sequence"/>
</dbReference>
<feature type="transmembrane region" description="Helical" evidence="1">
    <location>
        <begin position="31"/>
        <end position="60"/>
    </location>
</feature>
<reference evidence="2" key="1">
    <citation type="journal article" date="2014" name="Int. J. Syst. Evol. Microbiol.">
        <title>Complete genome sequence of Corynebacterium casei LMG S-19264T (=DSM 44701T), isolated from a smear-ripened cheese.</title>
        <authorList>
            <consortium name="US DOE Joint Genome Institute (JGI-PGF)"/>
            <person name="Walter F."/>
            <person name="Albersmeier A."/>
            <person name="Kalinowski J."/>
            <person name="Ruckert C."/>
        </authorList>
    </citation>
    <scope>NUCLEOTIDE SEQUENCE</scope>
    <source>
        <strain evidence="2">JCM 3051</strain>
    </source>
</reference>
<keyword evidence="1" id="KW-0812">Transmembrane</keyword>